<dbReference type="PROSITE" id="PS50111">
    <property type="entry name" value="CHEMOTAXIS_TRANSDUC_2"/>
    <property type="match status" value="1"/>
</dbReference>
<keyword evidence="3" id="KW-0488">Methylation</keyword>
<dbReference type="GO" id="GO:0006935">
    <property type="term" value="P:chemotaxis"/>
    <property type="evidence" value="ECO:0007669"/>
    <property type="project" value="InterPro"/>
</dbReference>
<evidence type="ECO:0000313" key="11">
    <source>
        <dbReference type="EMBL" id="OYD47932.1"/>
    </source>
</evidence>
<proteinExistence type="inferred from homology"/>
<dbReference type="PANTHER" id="PTHR43531">
    <property type="entry name" value="PROTEIN ICFG"/>
    <property type="match status" value="1"/>
</dbReference>
<dbReference type="InterPro" id="IPR051310">
    <property type="entry name" value="MCP_chemotaxis"/>
</dbReference>
<comment type="caution">
    <text evidence="11">The sequence shown here is derived from an EMBL/GenBank/DDBJ whole genome shotgun (WGS) entry which is preliminary data.</text>
</comment>
<dbReference type="GO" id="GO:0005886">
    <property type="term" value="C:plasma membrane"/>
    <property type="evidence" value="ECO:0007669"/>
    <property type="project" value="UniProtKB-SubCell"/>
</dbReference>
<evidence type="ECO:0000256" key="2">
    <source>
        <dbReference type="ARBA" id="ARBA00022475"/>
    </source>
</evidence>
<protein>
    <recommendedName>
        <fullName evidence="10">Methyl-accepting transducer domain-containing protein</fullName>
    </recommendedName>
</protein>
<accession>A0A235EFV1</accession>
<evidence type="ECO:0000256" key="5">
    <source>
        <dbReference type="ARBA" id="ARBA00022989"/>
    </source>
</evidence>
<evidence type="ECO:0000256" key="8">
    <source>
        <dbReference type="PROSITE-ProRule" id="PRU00284"/>
    </source>
</evidence>
<dbReference type="PANTHER" id="PTHR43531:SF14">
    <property type="entry name" value="METHYL-ACCEPTING CHEMOTAXIS PROTEIN I-RELATED"/>
    <property type="match status" value="1"/>
</dbReference>
<dbReference type="OrthoDB" id="8780225at2"/>
<evidence type="ECO:0000256" key="7">
    <source>
        <dbReference type="ARBA" id="ARBA00029447"/>
    </source>
</evidence>
<reference evidence="11 12" key="1">
    <citation type="submission" date="2017-07" db="EMBL/GenBank/DDBJ databases">
        <title>Acidovorax KNDSW TSA 6 genome sequence and assembly.</title>
        <authorList>
            <person name="Mayilraj S."/>
        </authorList>
    </citation>
    <scope>NUCLEOTIDE SEQUENCE [LARGE SCALE GENOMIC DNA]</scope>
    <source>
        <strain evidence="11 12">KNDSW-TSA6</strain>
    </source>
</reference>
<dbReference type="Proteomes" id="UP000215441">
    <property type="component" value="Unassembled WGS sequence"/>
</dbReference>
<evidence type="ECO:0000313" key="12">
    <source>
        <dbReference type="Proteomes" id="UP000215441"/>
    </source>
</evidence>
<dbReference type="GO" id="GO:0007165">
    <property type="term" value="P:signal transduction"/>
    <property type="evidence" value="ECO:0007669"/>
    <property type="project" value="UniProtKB-KW"/>
</dbReference>
<evidence type="ECO:0000259" key="10">
    <source>
        <dbReference type="PROSITE" id="PS50111"/>
    </source>
</evidence>
<keyword evidence="12" id="KW-1185">Reference proteome</keyword>
<dbReference type="SMART" id="SM00283">
    <property type="entry name" value="MA"/>
    <property type="match status" value="1"/>
</dbReference>
<sequence length="511" mass="53416">MVPRKGSEHSMGLLTVWNDRAGVVAHALAAFSVVGGVAALAMAPPSQMQLGAMACLVLAGCCYAGLAVQSARHARRLVQAHRQVQQLVAGALEAPPQDPRGADRTEPLLQDLAALQQRMAAVVRDVHAGTLAIATSSGHVGSDHTRFAAMMSTLASSIDDVNGSMEQLAPALQANADDAQRGHHIANGVLEQAKQGAQVIQRLVETMGSITGSSRKIGEIISLIDNIAFQTNILALNAAVEAARAGDAGRGFAVVANEVRNLATRSAAASREVRTLIEGSARSVDAGAEMAGQTGRTMAGLLDGVQQVASIIEAMATAVRQQTAGMHAIGASIADLDVLTRQNASLSRNAAEPVAALHQQALQLVQSVASFDLGTQAHASADDAKALVQRAVGVLRSRGGAALIAQVNTPHNTELIDRDLYLVLYSTDVHCVAHGTNTRLVGVDGRNFKDLDGKHFVAEIVASALRQGSGHVSYRWLHPLTQEAMTKSAYFERHGDLVVTCGSYVTPVLTA</sequence>
<evidence type="ECO:0000256" key="4">
    <source>
        <dbReference type="ARBA" id="ARBA00022692"/>
    </source>
</evidence>
<evidence type="ECO:0000256" key="3">
    <source>
        <dbReference type="ARBA" id="ARBA00022481"/>
    </source>
</evidence>
<dbReference type="InterPro" id="IPR004089">
    <property type="entry name" value="MCPsignal_dom"/>
</dbReference>
<gene>
    <name evidence="11" type="ORF">CBY09_22105</name>
</gene>
<comment type="similarity">
    <text evidence="7">Belongs to the methyl-accepting chemotaxis (MCP) protein family.</text>
</comment>
<dbReference type="Gene3D" id="1.10.287.950">
    <property type="entry name" value="Methyl-accepting chemotaxis protein"/>
    <property type="match status" value="1"/>
</dbReference>
<keyword evidence="5 9" id="KW-1133">Transmembrane helix</keyword>
<keyword evidence="6 9" id="KW-0472">Membrane</keyword>
<name>A0A235EFV1_9BURK</name>
<dbReference type="EMBL" id="NOIG01000014">
    <property type="protein sequence ID" value="OYD47932.1"/>
    <property type="molecule type" value="Genomic_DNA"/>
</dbReference>
<keyword evidence="2" id="KW-1003">Cell membrane</keyword>
<organism evidence="11 12">
    <name type="scientific">Acidovorax kalamii</name>
    <dbReference type="NCBI Taxonomy" id="2004485"/>
    <lineage>
        <taxon>Bacteria</taxon>
        <taxon>Pseudomonadati</taxon>
        <taxon>Pseudomonadota</taxon>
        <taxon>Betaproteobacteria</taxon>
        <taxon>Burkholderiales</taxon>
        <taxon>Comamonadaceae</taxon>
        <taxon>Acidovorax</taxon>
    </lineage>
</organism>
<comment type="subcellular location">
    <subcellularLocation>
        <location evidence="1">Cell membrane</location>
        <topology evidence="1">Multi-pass membrane protein</topology>
    </subcellularLocation>
</comment>
<dbReference type="AlphaFoldDB" id="A0A235EFV1"/>
<keyword evidence="4 9" id="KW-0812">Transmembrane</keyword>
<feature type="transmembrane region" description="Helical" evidence="9">
    <location>
        <begin position="21"/>
        <end position="42"/>
    </location>
</feature>
<feature type="domain" description="Methyl-accepting transducer" evidence="10">
    <location>
        <begin position="129"/>
        <end position="358"/>
    </location>
</feature>
<dbReference type="Pfam" id="PF17200">
    <property type="entry name" value="sCache_2"/>
    <property type="match status" value="1"/>
</dbReference>
<dbReference type="InterPro" id="IPR033480">
    <property type="entry name" value="sCache_2"/>
</dbReference>
<dbReference type="GO" id="GO:0004888">
    <property type="term" value="F:transmembrane signaling receptor activity"/>
    <property type="evidence" value="ECO:0007669"/>
    <property type="project" value="InterPro"/>
</dbReference>
<dbReference type="CDD" id="cd11386">
    <property type="entry name" value="MCP_signal"/>
    <property type="match status" value="1"/>
</dbReference>
<dbReference type="Pfam" id="PF00015">
    <property type="entry name" value="MCPsignal"/>
    <property type="match status" value="1"/>
</dbReference>
<evidence type="ECO:0000256" key="6">
    <source>
        <dbReference type="ARBA" id="ARBA00023136"/>
    </source>
</evidence>
<dbReference type="InterPro" id="IPR004090">
    <property type="entry name" value="Chemotax_Me-accpt_rcpt"/>
</dbReference>
<evidence type="ECO:0000256" key="9">
    <source>
        <dbReference type="SAM" id="Phobius"/>
    </source>
</evidence>
<dbReference type="Gene3D" id="3.30.450.20">
    <property type="entry name" value="PAS domain"/>
    <property type="match status" value="1"/>
</dbReference>
<keyword evidence="8" id="KW-0807">Transducer</keyword>
<dbReference type="SUPFAM" id="SSF58104">
    <property type="entry name" value="Methyl-accepting chemotaxis protein (MCP) signaling domain"/>
    <property type="match status" value="1"/>
</dbReference>
<evidence type="ECO:0000256" key="1">
    <source>
        <dbReference type="ARBA" id="ARBA00004651"/>
    </source>
</evidence>
<dbReference type="PRINTS" id="PR00260">
    <property type="entry name" value="CHEMTRNSDUCR"/>
</dbReference>